<dbReference type="EMBL" id="CP031264">
    <property type="protein sequence ID" value="AXI79299.1"/>
    <property type="molecule type" value="Genomic_DNA"/>
</dbReference>
<dbReference type="OrthoDB" id="3473569at2"/>
<name>A0A345SZZ4_9ACTN</name>
<dbReference type="Proteomes" id="UP000249340">
    <property type="component" value="Chromosome"/>
</dbReference>
<evidence type="ECO:0000313" key="2">
    <source>
        <dbReference type="EMBL" id="AXI79299.1"/>
    </source>
</evidence>
<comment type="similarity">
    <text evidence="1">Belongs to the enoyl-CoA hydratase/isomerase family.</text>
</comment>
<dbReference type="Gene3D" id="1.10.12.10">
    <property type="entry name" value="Lyase 2-enoyl-coa Hydratase, Chain A, domain 2"/>
    <property type="match status" value="1"/>
</dbReference>
<dbReference type="SUPFAM" id="SSF52096">
    <property type="entry name" value="ClpP/crotonase"/>
    <property type="match status" value="1"/>
</dbReference>
<dbReference type="InterPro" id="IPR029045">
    <property type="entry name" value="ClpP/crotonase-like_dom_sf"/>
</dbReference>
<organism evidence="2 3">
    <name type="scientific">Peterkaempfera bronchialis</name>
    <dbReference type="NCBI Taxonomy" id="2126346"/>
    <lineage>
        <taxon>Bacteria</taxon>
        <taxon>Bacillati</taxon>
        <taxon>Actinomycetota</taxon>
        <taxon>Actinomycetes</taxon>
        <taxon>Kitasatosporales</taxon>
        <taxon>Streptomycetaceae</taxon>
        <taxon>Peterkaempfera</taxon>
    </lineage>
</organism>
<dbReference type="RefSeq" id="WP_111492907.1">
    <property type="nucleotide sequence ID" value="NZ_CP031264.1"/>
</dbReference>
<dbReference type="KEGG" id="stri:C7M71_019650"/>
<dbReference type="AlphaFoldDB" id="A0A345SZZ4"/>
<dbReference type="PANTHER" id="PTHR43459:SF1">
    <property type="entry name" value="EG:BACN32G11.4 PROTEIN"/>
    <property type="match status" value="1"/>
</dbReference>
<dbReference type="InterPro" id="IPR001753">
    <property type="entry name" value="Enoyl-CoA_hydra/iso"/>
</dbReference>
<dbReference type="InterPro" id="IPR014748">
    <property type="entry name" value="Enoyl-CoA_hydra_C"/>
</dbReference>
<gene>
    <name evidence="2" type="ORF">C7M71_019650</name>
</gene>
<dbReference type="Pfam" id="PF00378">
    <property type="entry name" value="ECH_1"/>
    <property type="match status" value="1"/>
</dbReference>
<evidence type="ECO:0000256" key="1">
    <source>
        <dbReference type="ARBA" id="ARBA00005254"/>
    </source>
</evidence>
<protein>
    <submittedName>
        <fullName evidence="2">Enoyl-CoA hydratase</fullName>
    </submittedName>
</protein>
<keyword evidence="3" id="KW-1185">Reference proteome</keyword>
<dbReference type="GO" id="GO:0003824">
    <property type="term" value="F:catalytic activity"/>
    <property type="evidence" value="ECO:0007669"/>
    <property type="project" value="UniProtKB-ARBA"/>
</dbReference>
<sequence>MADSPVQYELDGGLAVLTLDRPAAMNALDTAAKVALRDTVAAVAEDPAVRAVLLTGAGDRAFCVGQDLKEHIGKLAEAREGGGPALATVAEHYNPLVRALAGMRKPTVAAVNGVAAGAGASLAFACDFRIVADTAGFNTSFAGVALTADSGASWTLPRLVGHARATELLMLPRTVAAAEALELGLATQVVPAGELAATARAFARRLAEGPTVALGAIKESIAFGWSHSLSETLDKEDELQTLAGSAEDHAIAVQAFLDKKRPHYLGK</sequence>
<proteinExistence type="inferred from homology"/>
<accession>A0A345SZZ4</accession>
<reference evidence="3" key="1">
    <citation type="submission" date="2018-07" db="EMBL/GenBank/DDBJ databases">
        <title>Streptacidiphilus bronchialis DSM 106435 chromosome.</title>
        <authorList>
            <person name="Batra D."/>
            <person name="Gulvik C.A."/>
        </authorList>
    </citation>
    <scope>NUCLEOTIDE SEQUENCE [LARGE SCALE GENOMIC DNA]</scope>
    <source>
        <strain evidence="3">DSM 106435</strain>
    </source>
</reference>
<evidence type="ECO:0000313" key="3">
    <source>
        <dbReference type="Proteomes" id="UP000249340"/>
    </source>
</evidence>
<dbReference type="CDD" id="cd06558">
    <property type="entry name" value="crotonase-like"/>
    <property type="match status" value="1"/>
</dbReference>
<dbReference type="Gene3D" id="3.90.226.10">
    <property type="entry name" value="2-enoyl-CoA Hydratase, Chain A, domain 1"/>
    <property type="match status" value="1"/>
</dbReference>
<dbReference type="PANTHER" id="PTHR43459">
    <property type="entry name" value="ENOYL-COA HYDRATASE"/>
    <property type="match status" value="1"/>
</dbReference>